<evidence type="ECO:0000313" key="1">
    <source>
        <dbReference type="EMBL" id="GME83420.1"/>
    </source>
</evidence>
<reference evidence="1" key="1">
    <citation type="submission" date="2023-04" db="EMBL/GenBank/DDBJ databases">
        <title>Ambrosiozyma monospora NBRC 10751.</title>
        <authorList>
            <person name="Ichikawa N."/>
            <person name="Sato H."/>
            <person name="Tonouchi N."/>
        </authorList>
    </citation>
    <scope>NUCLEOTIDE SEQUENCE</scope>
    <source>
        <strain evidence="1">NBRC 10751</strain>
    </source>
</reference>
<proteinExistence type="predicted"/>
<organism evidence="1 2">
    <name type="scientific">Ambrosiozyma monospora</name>
    <name type="common">Yeast</name>
    <name type="synonym">Endomycopsis monosporus</name>
    <dbReference type="NCBI Taxonomy" id="43982"/>
    <lineage>
        <taxon>Eukaryota</taxon>
        <taxon>Fungi</taxon>
        <taxon>Dikarya</taxon>
        <taxon>Ascomycota</taxon>
        <taxon>Saccharomycotina</taxon>
        <taxon>Pichiomycetes</taxon>
        <taxon>Pichiales</taxon>
        <taxon>Pichiaceae</taxon>
        <taxon>Ambrosiozyma</taxon>
    </lineage>
</organism>
<name>A0ACB5T8H1_AMBMO</name>
<evidence type="ECO:0000313" key="2">
    <source>
        <dbReference type="Proteomes" id="UP001165064"/>
    </source>
</evidence>
<accession>A0ACB5T8H1</accession>
<dbReference type="EMBL" id="BSXS01004742">
    <property type="protein sequence ID" value="GME83420.1"/>
    <property type="molecule type" value="Genomic_DNA"/>
</dbReference>
<comment type="caution">
    <text evidence="1">The sequence shown here is derived from an EMBL/GenBank/DDBJ whole genome shotgun (WGS) entry which is preliminary data.</text>
</comment>
<protein>
    <submittedName>
        <fullName evidence="1">Unnamed protein product</fullName>
    </submittedName>
</protein>
<gene>
    <name evidence="1" type="ORF">Amon02_000615900</name>
</gene>
<sequence length="366" mass="42635">MSYSESEYTIVPWLIDPQPIMLAHNTCIAQFKKTLVQRDRMVLAKPSARFFTQSLKQSNDIHVPNTKYIEKLQDKLSQFTLEDWVAPNISSLSSSGPIEKREALQTQREQSLKQKLTQLEKSKTWPDVQLKDFKLNALVNVVIKEKIKVSSDANLFLKGSLKRASIDTSLPLEKLPLCPESSIDNFQIDGLMVPLNDPNGAVVEKRKKNRIKDSMIRTASHWPVEELNVAMLNQEDQELNNHKLHIPFHEEKKFEPISKDEIGAKLFVELPMLTKYKRTERDQMIEMIDMPSFRWKLNNDEPLKNGIQASVRNEIVQETLDKRELKFKVRMPIRSTESKTDEQRQTNDHYGTKINQQQHCLKIWMR</sequence>
<dbReference type="Proteomes" id="UP001165064">
    <property type="component" value="Unassembled WGS sequence"/>
</dbReference>
<keyword evidence="2" id="KW-1185">Reference proteome</keyword>